<dbReference type="PANTHER" id="PTHR43080">
    <property type="entry name" value="CBS DOMAIN-CONTAINING PROTEIN CBSX3, MITOCHONDRIAL"/>
    <property type="match status" value="1"/>
</dbReference>
<dbReference type="PANTHER" id="PTHR43080:SF2">
    <property type="entry name" value="CBS DOMAIN-CONTAINING PROTEIN"/>
    <property type="match status" value="1"/>
</dbReference>
<reference evidence="5" key="1">
    <citation type="submission" date="2017-08" db="EMBL/GenBank/DDBJ databases">
        <authorList>
            <person name="Varghese N."/>
            <person name="Submissions S."/>
        </authorList>
    </citation>
    <scope>NUCLEOTIDE SEQUENCE [LARGE SCALE GENOMIC DNA]</scope>
    <source>
        <strain evidence="5">USBA17B2</strain>
    </source>
</reference>
<dbReference type="Gene3D" id="3.10.580.10">
    <property type="entry name" value="CBS-domain"/>
    <property type="match status" value="1"/>
</dbReference>
<dbReference type="InterPro" id="IPR051257">
    <property type="entry name" value="Diverse_CBS-Domain"/>
</dbReference>
<dbReference type="OrthoDB" id="9807125at2"/>
<gene>
    <name evidence="4" type="ORF">SAMN05421879_10455</name>
</gene>
<keyword evidence="5" id="KW-1185">Reference proteome</keyword>
<dbReference type="InterPro" id="IPR000644">
    <property type="entry name" value="CBS_dom"/>
</dbReference>
<proteinExistence type="predicted"/>
<feature type="domain" description="CBS" evidence="3">
    <location>
        <begin position="73"/>
        <end position="129"/>
    </location>
</feature>
<evidence type="ECO:0000313" key="4">
    <source>
        <dbReference type="EMBL" id="SOC54910.1"/>
    </source>
</evidence>
<dbReference type="Pfam" id="PF00571">
    <property type="entry name" value="CBS"/>
    <property type="match status" value="2"/>
</dbReference>
<evidence type="ECO:0000256" key="1">
    <source>
        <dbReference type="ARBA" id="ARBA00023122"/>
    </source>
</evidence>
<dbReference type="Proteomes" id="UP000219688">
    <property type="component" value="Unassembled WGS sequence"/>
</dbReference>
<dbReference type="EMBL" id="OBQK01000004">
    <property type="protein sequence ID" value="SOC54910.1"/>
    <property type="molecule type" value="Genomic_DNA"/>
</dbReference>
<evidence type="ECO:0000256" key="2">
    <source>
        <dbReference type="PROSITE-ProRule" id="PRU00703"/>
    </source>
</evidence>
<evidence type="ECO:0000313" key="5">
    <source>
        <dbReference type="Proteomes" id="UP000219688"/>
    </source>
</evidence>
<protein>
    <submittedName>
        <fullName evidence="4">CBS domain-containing protein</fullName>
    </submittedName>
</protein>
<keyword evidence="1 2" id="KW-0129">CBS domain</keyword>
<evidence type="ECO:0000259" key="3">
    <source>
        <dbReference type="PROSITE" id="PS51371"/>
    </source>
</evidence>
<dbReference type="SMART" id="SM00116">
    <property type="entry name" value="CBS"/>
    <property type="match status" value="2"/>
</dbReference>
<feature type="domain" description="CBS" evidence="3">
    <location>
        <begin position="7"/>
        <end position="65"/>
    </location>
</feature>
<accession>A0A285VLE7</accession>
<sequence length="139" mass="15024">MRVADLLRKKGSSVVTLPSSATVIELLDTLDDNKIGAVVVVDQDQVVGIVSERDVVHHLRGGADTSAPVSTLMTTEVNLCGPDDDLTDLAVRMTEARHRHMPVVRDGSLQGIVSIGDVVKARLDALEAERDALENYLRQ</sequence>
<dbReference type="RefSeq" id="WP_097187710.1">
    <property type="nucleotide sequence ID" value="NZ_OBQK01000004.1"/>
</dbReference>
<dbReference type="InterPro" id="IPR046342">
    <property type="entry name" value="CBS_dom_sf"/>
</dbReference>
<dbReference type="PROSITE" id="PS51371">
    <property type="entry name" value="CBS"/>
    <property type="match status" value="2"/>
</dbReference>
<dbReference type="SUPFAM" id="SSF54631">
    <property type="entry name" value="CBS-domain pair"/>
    <property type="match status" value="1"/>
</dbReference>
<dbReference type="AlphaFoldDB" id="A0A285VLE7"/>
<name>A0A285VLE7_9MICO</name>
<organism evidence="4 5">
    <name type="scientific">Ornithinimicrobium cerasi</name>
    <dbReference type="NCBI Taxonomy" id="2248773"/>
    <lineage>
        <taxon>Bacteria</taxon>
        <taxon>Bacillati</taxon>
        <taxon>Actinomycetota</taxon>
        <taxon>Actinomycetes</taxon>
        <taxon>Micrococcales</taxon>
        <taxon>Ornithinimicrobiaceae</taxon>
        <taxon>Ornithinimicrobium</taxon>
    </lineage>
</organism>